<keyword evidence="3" id="KW-1185">Reference proteome</keyword>
<reference evidence="2 3" key="1">
    <citation type="journal article" date="2023" name="Sci. Data">
        <title>Genome assembly of the Korean intertidal mud-creeper Batillaria attramentaria.</title>
        <authorList>
            <person name="Patra A.K."/>
            <person name="Ho P.T."/>
            <person name="Jun S."/>
            <person name="Lee S.J."/>
            <person name="Kim Y."/>
            <person name="Won Y.J."/>
        </authorList>
    </citation>
    <scope>NUCLEOTIDE SEQUENCE [LARGE SCALE GENOMIC DNA]</scope>
    <source>
        <strain evidence="2">Wonlab-2016</strain>
    </source>
</reference>
<protein>
    <submittedName>
        <fullName evidence="2">Uncharacterized protein</fullName>
    </submittedName>
</protein>
<evidence type="ECO:0000256" key="1">
    <source>
        <dbReference type="SAM" id="Phobius"/>
    </source>
</evidence>
<keyword evidence="1" id="KW-0472">Membrane</keyword>
<accession>A0ABD0JFN0</accession>
<comment type="caution">
    <text evidence="2">The sequence shown here is derived from an EMBL/GenBank/DDBJ whole genome shotgun (WGS) entry which is preliminary data.</text>
</comment>
<feature type="transmembrane region" description="Helical" evidence="1">
    <location>
        <begin position="31"/>
        <end position="49"/>
    </location>
</feature>
<dbReference type="EMBL" id="JACVVK020000460">
    <property type="protein sequence ID" value="KAK7473719.1"/>
    <property type="molecule type" value="Genomic_DNA"/>
</dbReference>
<proteinExistence type="predicted"/>
<dbReference type="AlphaFoldDB" id="A0ABD0JFN0"/>
<organism evidence="2 3">
    <name type="scientific">Batillaria attramentaria</name>
    <dbReference type="NCBI Taxonomy" id="370345"/>
    <lineage>
        <taxon>Eukaryota</taxon>
        <taxon>Metazoa</taxon>
        <taxon>Spiralia</taxon>
        <taxon>Lophotrochozoa</taxon>
        <taxon>Mollusca</taxon>
        <taxon>Gastropoda</taxon>
        <taxon>Caenogastropoda</taxon>
        <taxon>Sorbeoconcha</taxon>
        <taxon>Cerithioidea</taxon>
        <taxon>Batillariidae</taxon>
        <taxon>Batillaria</taxon>
    </lineage>
</organism>
<evidence type="ECO:0000313" key="3">
    <source>
        <dbReference type="Proteomes" id="UP001519460"/>
    </source>
</evidence>
<keyword evidence="1" id="KW-0812">Transmembrane</keyword>
<feature type="non-terminal residue" evidence="2">
    <location>
        <position position="55"/>
    </location>
</feature>
<evidence type="ECO:0000313" key="2">
    <source>
        <dbReference type="EMBL" id="KAK7473719.1"/>
    </source>
</evidence>
<sequence>MEDRLTETRESERVKTMTLNRSLQVYRKARFISSFLFLAVAVCLVSDGAKGSVGG</sequence>
<keyword evidence="1" id="KW-1133">Transmembrane helix</keyword>
<dbReference type="Proteomes" id="UP001519460">
    <property type="component" value="Unassembled WGS sequence"/>
</dbReference>
<name>A0ABD0JFN0_9CAEN</name>
<gene>
    <name evidence="2" type="ORF">BaRGS_00035046</name>
</gene>